<gene>
    <name evidence="3" type="ORF">EDE15_0108</name>
</gene>
<accession>A0A428MCN1</accession>
<organism evidence="3 4">
    <name type="scientific">Edaphobacter aggregans</name>
    <dbReference type="NCBI Taxonomy" id="570835"/>
    <lineage>
        <taxon>Bacteria</taxon>
        <taxon>Pseudomonadati</taxon>
        <taxon>Acidobacteriota</taxon>
        <taxon>Terriglobia</taxon>
        <taxon>Terriglobales</taxon>
        <taxon>Acidobacteriaceae</taxon>
        <taxon>Edaphobacter</taxon>
    </lineage>
</organism>
<sequence length="1399" mass="148578">MSSYTLTYNTQLTEDFIHAESILASSTAANPIATFLNSSNQSEALVIHDDGELCHLQREPLSSSGWNIIGIGAQVATISAANSGNVWITDYDQNIWMSNAGHWNLIQNLPGGNQQISVLTDGTIYGTAQQNGQYVLYAYDPGSASFVQQQLVLYSTSPVGSTGNLWSIDDNSAIVATDGVEGWTVFQSQPNNTPEQMFVSADQAVWALCDSNTLYTLDSDGIYWDQLKVPEDMFGFAPVNANQFYALSREQSGAITLYSCDGNGNNTSVPQPTGRPLNGISVGMDGSLWGLDTTGTVWRYADSTWIRQIQPTDLSGTTGGLSVSEVVTGRHAMGHQYAFYVIDGDLNWSVFQEQEGVFGGYWTPMTPVYSGISNIGVVNDPTADSNLMVYGLNSNGDFVLVQNVEGTWTAGEHSMKTSLSGPQQYFNCGGQWVTCAIVNGDLVIGPPAEKLAKVDGLPTLASVIPFATNPQGISASLLAVLDTSGQIWTVMTDLQTFNVQQLTDSSSDPIGTITGATGMIATASSGARIYARDINNSLWVIRQVSEAQGTPPQFGWSQFHPLGDECAVLATGCTMSAPNVANTPPVDLFSLDSGYEINVLSEDAITGALTDVVMLKPAGTNEDAEYVSRYVSELTVTDDNSSPQPGVQISITADQATGVWVGQTLYNVTPDEPVQLTTNQAGQITFAFFAGDLDTPTFSFSAPNLVNPPAVYPAQNVNDYLSGSAAALPGRPQFDSAGNTLSAATMQTLPDWEPNSTTAFVQPDYVGNTGAAASAITSAYTVPLKSGGTPGQWSPVDPPAGDLGASPFWHDLCKFPHDIMHAIKTAALTVSDVAVDVEQGVLHVTMVLANGMNQLMNLVIATFEDVVSAVKTAIRAIGRAVDDAIHWLKALFDWGDVINTKRVLKAGINGLMTQLATNLADPASPYYAKTIFNTYYDEDVKDKVKNAFNNISSIFAQGKSLSTISSAAPFPSNSPTGPDALHPTNVSGSQTNNGTQTNYVNTHVANYTGNGGTFPPQQMSSDPTNLFTVLYNNITQNLVQNNDFQPMETVGSLQSLFANPKSFADVAMYDIITAMEDAVLAILDTIEAVFDSLIDLGGMALTGFQDVMNKTIDIPIISWIYKKVSGDPLSLLDLMCLCGAVPATIVYKLTFGMPDANPPFTPAQAEELENTYASNFPWPAFAGGSSGVSLTAGLLGGAPFPGAGALMVLNALTYAIFDALNDLSAYSAATTPTLAPDPITTFFSWASIVTTMVSQWLTAPFDIFVSQSTTAEQMTLALWSLNFIPVLSGLVFTVGSDVKKLAEFNQDFGLWLTCATGVFLFAMGIATSVEQSDDSTGKYNALYWVQNGIAPVPTAMKPLTIVGKDGNQPAGAIAIGVLLGCDGVMDIANGSLAFAEDAS</sequence>
<comment type="caution">
    <text evidence="3">The sequence shown here is derived from an EMBL/GenBank/DDBJ whole genome shotgun (WGS) entry which is preliminary data.</text>
</comment>
<reference evidence="3 4" key="1">
    <citation type="submission" date="2018-12" db="EMBL/GenBank/DDBJ databases">
        <title>Sequencing of bacterial isolates from soil warming experiment in Harvard Forest, Massachusetts, USA.</title>
        <authorList>
            <person name="Deangelis K."/>
        </authorList>
    </citation>
    <scope>NUCLEOTIDE SEQUENCE [LARGE SCALE GENOMIC DNA]</scope>
    <source>
        <strain evidence="3 4">EB153</strain>
    </source>
</reference>
<proteinExistence type="predicted"/>
<evidence type="ECO:0000313" key="4">
    <source>
        <dbReference type="Proteomes" id="UP000269669"/>
    </source>
</evidence>
<feature type="transmembrane region" description="Helical" evidence="2">
    <location>
        <begin position="1276"/>
        <end position="1296"/>
    </location>
</feature>
<keyword evidence="4" id="KW-1185">Reference proteome</keyword>
<dbReference type="RefSeq" id="WP_125483487.1">
    <property type="nucleotide sequence ID" value="NZ_RSDW01000001.1"/>
</dbReference>
<evidence type="ECO:0000256" key="1">
    <source>
        <dbReference type="SAM" id="MobiDB-lite"/>
    </source>
</evidence>
<dbReference type="OrthoDB" id="2482758at2"/>
<evidence type="ECO:0000256" key="2">
    <source>
        <dbReference type="SAM" id="Phobius"/>
    </source>
</evidence>
<dbReference type="SUPFAM" id="SSF89372">
    <property type="entry name" value="Fucose-specific lectin"/>
    <property type="match status" value="1"/>
</dbReference>
<name>A0A428MCN1_9BACT</name>
<feature type="transmembrane region" description="Helical" evidence="2">
    <location>
        <begin position="1308"/>
        <end position="1329"/>
    </location>
</feature>
<feature type="region of interest" description="Disordered" evidence="1">
    <location>
        <begin position="966"/>
        <end position="996"/>
    </location>
</feature>
<keyword evidence="2" id="KW-0812">Transmembrane</keyword>
<evidence type="ECO:0000313" key="3">
    <source>
        <dbReference type="EMBL" id="RSL14653.1"/>
    </source>
</evidence>
<dbReference type="Proteomes" id="UP000269669">
    <property type="component" value="Unassembled WGS sequence"/>
</dbReference>
<dbReference type="SUPFAM" id="SSF101898">
    <property type="entry name" value="NHL repeat"/>
    <property type="match status" value="1"/>
</dbReference>
<keyword evidence="2" id="KW-0472">Membrane</keyword>
<feature type="compositionally biased region" description="Polar residues" evidence="1">
    <location>
        <begin position="984"/>
        <end position="996"/>
    </location>
</feature>
<feature type="compositionally biased region" description="Polar residues" evidence="1">
    <location>
        <begin position="966"/>
        <end position="976"/>
    </location>
</feature>
<dbReference type="EMBL" id="RSDW01000001">
    <property type="protein sequence ID" value="RSL14653.1"/>
    <property type="molecule type" value="Genomic_DNA"/>
</dbReference>
<protein>
    <submittedName>
        <fullName evidence="3">Uncharacterized protein</fullName>
    </submittedName>
</protein>
<keyword evidence="2" id="KW-1133">Transmembrane helix</keyword>